<reference evidence="2" key="1">
    <citation type="journal article" date="2019" name="Int. J. Syst. Evol. Microbiol.">
        <title>The Global Catalogue of Microorganisms (GCM) 10K type strain sequencing project: providing services to taxonomists for standard genome sequencing and annotation.</title>
        <authorList>
            <consortium name="The Broad Institute Genomics Platform"/>
            <consortium name="The Broad Institute Genome Sequencing Center for Infectious Disease"/>
            <person name="Wu L."/>
            <person name="Ma J."/>
        </authorList>
    </citation>
    <scope>NUCLEOTIDE SEQUENCE [LARGE SCALE GENOMIC DNA]</scope>
    <source>
        <strain evidence="2">CGMCC 1.12471</strain>
    </source>
</reference>
<evidence type="ECO:0008006" key="3">
    <source>
        <dbReference type="Google" id="ProtNLM"/>
    </source>
</evidence>
<name>A0ABW4LDL7_9MICO</name>
<dbReference type="Proteomes" id="UP001597347">
    <property type="component" value="Unassembled WGS sequence"/>
</dbReference>
<sequence>MGTFSFFTTAELRALGETKQSIRASIECGERFRVIDGWYGTSSTPQEAVLAMRMGGRVGCVSALRLHGAWCPPDSGLHVFFPPSASGRRSAGRDQGVGVVRHWHGRQMAGGSAFAVPPIDLALRDALECQPPHMLVAVLDSLLRRRLMSRNRLEALVRRGPERNHHLLTHLDARSESGTESILRYRLAVSGISTSIQVVLRSRDRLDLEIDGWLAIEADGREHHAQQEAFTRDRARVVRVMREGRIVLQFSYAAIVYRWREVFDAIVAVMAQHAPVAP</sequence>
<accession>A0ABW4LDL7</accession>
<proteinExistence type="predicted"/>
<gene>
    <name evidence="1" type="ORF">ACFSBI_07525</name>
</gene>
<organism evidence="1 2">
    <name type="scientific">Amnibacterium endophyticum</name>
    <dbReference type="NCBI Taxonomy" id="2109337"/>
    <lineage>
        <taxon>Bacteria</taxon>
        <taxon>Bacillati</taxon>
        <taxon>Actinomycetota</taxon>
        <taxon>Actinomycetes</taxon>
        <taxon>Micrococcales</taxon>
        <taxon>Microbacteriaceae</taxon>
        <taxon>Amnibacterium</taxon>
    </lineage>
</organism>
<protein>
    <recommendedName>
        <fullName evidence="3">DUF559 domain-containing protein</fullName>
    </recommendedName>
</protein>
<keyword evidence="2" id="KW-1185">Reference proteome</keyword>
<evidence type="ECO:0000313" key="1">
    <source>
        <dbReference type="EMBL" id="MFD1721397.1"/>
    </source>
</evidence>
<comment type="caution">
    <text evidence="1">The sequence shown here is derived from an EMBL/GenBank/DDBJ whole genome shotgun (WGS) entry which is preliminary data.</text>
</comment>
<dbReference type="RefSeq" id="WP_377933593.1">
    <property type="nucleotide sequence ID" value="NZ_JBHUEA010000009.1"/>
</dbReference>
<dbReference type="EMBL" id="JBHUEA010000009">
    <property type="protein sequence ID" value="MFD1721397.1"/>
    <property type="molecule type" value="Genomic_DNA"/>
</dbReference>
<evidence type="ECO:0000313" key="2">
    <source>
        <dbReference type="Proteomes" id="UP001597347"/>
    </source>
</evidence>